<keyword evidence="1" id="KW-0802">TPR repeat</keyword>
<evidence type="ECO:0000256" key="2">
    <source>
        <dbReference type="SAM" id="SignalP"/>
    </source>
</evidence>
<organism evidence="3 4">
    <name type="scientific">Flavobacterium aciduliphilum</name>
    <dbReference type="NCBI Taxonomy" id="1101402"/>
    <lineage>
        <taxon>Bacteria</taxon>
        <taxon>Pseudomonadati</taxon>
        <taxon>Bacteroidota</taxon>
        <taxon>Flavobacteriia</taxon>
        <taxon>Flavobacteriales</taxon>
        <taxon>Flavobacteriaceae</taxon>
        <taxon>Flavobacterium</taxon>
    </lineage>
</organism>
<evidence type="ECO:0000313" key="3">
    <source>
        <dbReference type="EMBL" id="RAR74105.1"/>
    </source>
</evidence>
<feature type="signal peptide" evidence="2">
    <location>
        <begin position="1"/>
        <end position="18"/>
    </location>
</feature>
<gene>
    <name evidence="3" type="ORF">CLV55_10233</name>
</gene>
<comment type="caution">
    <text evidence="3">The sequence shown here is derived from an EMBL/GenBank/DDBJ whole genome shotgun (WGS) entry which is preliminary data.</text>
</comment>
<dbReference type="InterPro" id="IPR019734">
    <property type="entry name" value="TPR_rpt"/>
</dbReference>
<dbReference type="EMBL" id="QLSZ01000002">
    <property type="protein sequence ID" value="RAR74105.1"/>
    <property type="molecule type" value="Genomic_DNA"/>
</dbReference>
<feature type="chain" id="PRO_5016431459" evidence="2">
    <location>
        <begin position="19"/>
        <end position="422"/>
    </location>
</feature>
<dbReference type="SUPFAM" id="SSF48452">
    <property type="entry name" value="TPR-like"/>
    <property type="match status" value="1"/>
</dbReference>
<dbReference type="AlphaFoldDB" id="A0A328YMN8"/>
<name>A0A328YMN8_9FLAO</name>
<dbReference type="Gene3D" id="1.25.40.10">
    <property type="entry name" value="Tetratricopeptide repeat domain"/>
    <property type="match status" value="1"/>
</dbReference>
<dbReference type="InterPro" id="IPR011990">
    <property type="entry name" value="TPR-like_helical_dom_sf"/>
</dbReference>
<protein>
    <submittedName>
        <fullName evidence="3">Uncharacterized protein</fullName>
    </submittedName>
</protein>
<sequence>MKTLWISFFSFFVGSVLAQTDDCATQIHDYRTLFQAQKIEIAYQVWQQVKNQCKPLSESCYQDGLQLIQAYSNRMENEAEKEHLLKDALRLLEEYHKNYPQMIDDIQVAKAMLIYTNSEKSDLQLEEVYTLLNSSFLDHYKNFTDVNALQVYFVLSVAEYKNKQLTGGELVDRFHKIQELYEDSKKKSPELQKNFENLLKLVEGEAIKAITCTDFTHYYEAQFDAHKNQVVWLQIANHNLVTKCNTTDIFFKIAAQCHQLEPTTQSNYAMGLALLKQRKVSDALPFFDQAIAIEQNTSEQAKICYNTAVQLSKLDKTTSCQYVKKALVIDPKMYKAYLLWAQLYADSEDCVQTPLETKALFYLAIQTANKASDLDPKWKPQADKFAAKYVGKTFTEKELKKLKRNTQTISLGCWINETVEFN</sequence>
<dbReference type="OrthoDB" id="1522899at2"/>
<evidence type="ECO:0000256" key="1">
    <source>
        <dbReference type="PROSITE-ProRule" id="PRU00339"/>
    </source>
</evidence>
<dbReference type="PROSITE" id="PS50005">
    <property type="entry name" value="TPR"/>
    <property type="match status" value="1"/>
</dbReference>
<dbReference type="Proteomes" id="UP000248840">
    <property type="component" value="Unassembled WGS sequence"/>
</dbReference>
<accession>A0A328YMN8</accession>
<dbReference type="RefSeq" id="WP_112112259.1">
    <property type="nucleotide sequence ID" value="NZ_QLSZ01000002.1"/>
</dbReference>
<reference evidence="3 4" key="1">
    <citation type="submission" date="2018-06" db="EMBL/GenBank/DDBJ databases">
        <title>Genomic Encyclopedia of Archaeal and Bacterial Type Strains, Phase II (KMG-II): from individual species to whole genera.</title>
        <authorList>
            <person name="Goeker M."/>
        </authorList>
    </citation>
    <scope>NUCLEOTIDE SEQUENCE [LARGE SCALE GENOMIC DNA]</scope>
    <source>
        <strain evidence="3 4">DSM 25663</strain>
    </source>
</reference>
<evidence type="ECO:0000313" key="4">
    <source>
        <dbReference type="Proteomes" id="UP000248840"/>
    </source>
</evidence>
<feature type="repeat" description="TPR" evidence="1">
    <location>
        <begin position="264"/>
        <end position="297"/>
    </location>
</feature>
<keyword evidence="2" id="KW-0732">Signal</keyword>
<proteinExistence type="predicted"/>
<keyword evidence="4" id="KW-1185">Reference proteome</keyword>